<comment type="subcellular location">
    <subcellularLocation>
        <location evidence="1">Membrane</location>
        <topology evidence="1">Multi-pass membrane protein</topology>
    </subcellularLocation>
</comment>
<reference evidence="7 8" key="1">
    <citation type="submission" date="2018-07" db="EMBL/GenBank/DDBJ databases">
        <authorList>
            <person name="Quirk P.G."/>
            <person name="Krulwich T.A."/>
        </authorList>
    </citation>
    <scope>NUCLEOTIDE SEQUENCE [LARGE SCALE GENOMIC DNA]</scope>
    <source>
        <strain evidence="7 8">CC-BB4</strain>
    </source>
</reference>
<dbReference type="AlphaFoldDB" id="A0A346A3W3"/>
<keyword evidence="5 6" id="KW-0472">Membrane</keyword>
<keyword evidence="4 6" id="KW-1133">Transmembrane helix</keyword>
<dbReference type="Proteomes" id="UP000254889">
    <property type="component" value="Chromosome"/>
</dbReference>
<dbReference type="GO" id="GO:0016020">
    <property type="term" value="C:membrane"/>
    <property type="evidence" value="ECO:0007669"/>
    <property type="project" value="UniProtKB-SubCell"/>
</dbReference>
<dbReference type="Gene3D" id="1.20.1260.100">
    <property type="entry name" value="TspO/MBR protein"/>
    <property type="match status" value="1"/>
</dbReference>
<organism evidence="7 8">
    <name type="scientific">Pseudolabrys taiwanensis</name>
    <dbReference type="NCBI Taxonomy" id="331696"/>
    <lineage>
        <taxon>Bacteria</taxon>
        <taxon>Pseudomonadati</taxon>
        <taxon>Pseudomonadota</taxon>
        <taxon>Alphaproteobacteria</taxon>
        <taxon>Hyphomicrobiales</taxon>
        <taxon>Xanthobacteraceae</taxon>
        <taxon>Pseudolabrys</taxon>
    </lineage>
</organism>
<sequence length="171" mass="18620">MLSAEQNARPPKPSYGKNIAYGVLALAVVAATSIAGQIATYPNIAGWYAGLTKPAFNPPNWVFAPVWTALYVLMAFAFWRVLRLPASAQRTAAIVLFLIQLVLNAAWSWMFFAAHSPLLGLINIVAQWLFIVATISAFRKVDAVAALCLVPLAAWVAFAFLLNSAVWWLNG</sequence>
<evidence type="ECO:0000256" key="5">
    <source>
        <dbReference type="ARBA" id="ARBA00023136"/>
    </source>
</evidence>
<evidence type="ECO:0000256" key="1">
    <source>
        <dbReference type="ARBA" id="ARBA00004141"/>
    </source>
</evidence>
<dbReference type="GO" id="GO:0033013">
    <property type="term" value="P:tetrapyrrole metabolic process"/>
    <property type="evidence" value="ECO:0007669"/>
    <property type="project" value="UniProtKB-ARBA"/>
</dbReference>
<dbReference type="OrthoDB" id="9795496at2"/>
<keyword evidence="8" id="KW-1185">Reference proteome</keyword>
<dbReference type="PIRSF" id="PIRSF005859">
    <property type="entry name" value="PBR"/>
    <property type="match status" value="1"/>
</dbReference>
<feature type="transmembrane region" description="Helical" evidence="6">
    <location>
        <begin position="61"/>
        <end position="79"/>
    </location>
</feature>
<dbReference type="InterPro" id="IPR004307">
    <property type="entry name" value="TspO_MBR"/>
</dbReference>
<feature type="transmembrane region" description="Helical" evidence="6">
    <location>
        <begin position="21"/>
        <end position="41"/>
    </location>
</feature>
<evidence type="ECO:0000313" key="7">
    <source>
        <dbReference type="EMBL" id="AXK83860.1"/>
    </source>
</evidence>
<dbReference type="FunFam" id="1.20.1260.100:FF:000001">
    <property type="entry name" value="translocator protein 2"/>
    <property type="match status" value="1"/>
</dbReference>
<dbReference type="CDD" id="cd15904">
    <property type="entry name" value="TSPO_MBR"/>
    <property type="match status" value="1"/>
</dbReference>
<dbReference type="EMBL" id="CP031417">
    <property type="protein sequence ID" value="AXK83860.1"/>
    <property type="molecule type" value="Genomic_DNA"/>
</dbReference>
<dbReference type="KEGG" id="ptaw:DW352_04765"/>
<feature type="transmembrane region" description="Helical" evidence="6">
    <location>
        <begin position="118"/>
        <end position="138"/>
    </location>
</feature>
<keyword evidence="3 6" id="KW-0812">Transmembrane</keyword>
<evidence type="ECO:0000256" key="6">
    <source>
        <dbReference type="SAM" id="Phobius"/>
    </source>
</evidence>
<protein>
    <submittedName>
        <fullName evidence="7">Tryptophan-rich sensory protein</fullName>
    </submittedName>
</protein>
<evidence type="ECO:0000256" key="4">
    <source>
        <dbReference type="ARBA" id="ARBA00022989"/>
    </source>
</evidence>
<comment type="similarity">
    <text evidence="2">Belongs to the TspO/BZRP family.</text>
</comment>
<evidence type="ECO:0000256" key="3">
    <source>
        <dbReference type="ARBA" id="ARBA00022692"/>
    </source>
</evidence>
<proteinExistence type="inferred from homology"/>
<feature type="transmembrane region" description="Helical" evidence="6">
    <location>
        <begin position="145"/>
        <end position="169"/>
    </location>
</feature>
<feature type="transmembrane region" description="Helical" evidence="6">
    <location>
        <begin position="91"/>
        <end position="112"/>
    </location>
</feature>
<dbReference type="InterPro" id="IPR038330">
    <property type="entry name" value="TspO/MBR-related_sf"/>
</dbReference>
<dbReference type="PANTHER" id="PTHR10057:SF0">
    <property type="entry name" value="TRANSLOCATOR PROTEIN"/>
    <property type="match status" value="1"/>
</dbReference>
<evidence type="ECO:0000256" key="2">
    <source>
        <dbReference type="ARBA" id="ARBA00007524"/>
    </source>
</evidence>
<dbReference type="Pfam" id="PF03073">
    <property type="entry name" value="TspO_MBR"/>
    <property type="match status" value="1"/>
</dbReference>
<gene>
    <name evidence="7" type="ORF">DW352_04765</name>
</gene>
<dbReference type="PANTHER" id="PTHR10057">
    <property type="entry name" value="PERIPHERAL-TYPE BENZODIAZEPINE RECEPTOR"/>
    <property type="match status" value="1"/>
</dbReference>
<accession>A0A346A3W3</accession>
<name>A0A346A3W3_9HYPH</name>
<evidence type="ECO:0000313" key="8">
    <source>
        <dbReference type="Proteomes" id="UP000254889"/>
    </source>
</evidence>